<protein>
    <submittedName>
        <fullName evidence="2">Uncharacterized protein</fullName>
    </submittedName>
</protein>
<feature type="transmembrane region" description="Helical" evidence="1">
    <location>
        <begin position="96"/>
        <end position="112"/>
    </location>
</feature>
<keyword evidence="1" id="KW-0812">Transmembrane</keyword>
<name>A0A8D9HY52_BRACM</name>
<dbReference type="Gramene" id="A04p30160.2_BraZ1">
    <property type="protein sequence ID" value="A04p30160.2_BraZ1.CDS"/>
    <property type="gene ID" value="A04g30160.2_BraZ1"/>
</dbReference>
<feature type="transmembrane region" description="Helical" evidence="1">
    <location>
        <begin position="155"/>
        <end position="174"/>
    </location>
</feature>
<reference evidence="2 3" key="1">
    <citation type="submission" date="2021-07" db="EMBL/GenBank/DDBJ databases">
        <authorList>
            <consortium name="Genoscope - CEA"/>
            <person name="William W."/>
        </authorList>
    </citation>
    <scope>NUCLEOTIDE SEQUENCE [LARGE SCALE GENOMIC DNA]</scope>
</reference>
<keyword evidence="1" id="KW-0472">Membrane</keyword>
<dbReference type="Proteomes" id="UP000694005">
    <property type="component" value="Chromosome A04"/>
</dbReference>
<proteinExistence type="predicted"/>
<evidence type="ECO:0000313" key="3">
    <source>
        <dbReference type="Proteomes" id="UP000694005"/>
    </source>
</evidence>
<organism evidence="2 3">
    <name type="scientific">Brassica campestris</name>
    <name type="common">Field mustard</name>
    <dbReference type="NCBI Taxonomy" id="3711"/>
    <lineage>
        <taxon>Eukaryota</taxon>
        <taxon>Viridiplantae</taxon>
        <taxon>Streptophyta</taxon>
        <taxon>Embryophyta</taxon>
        <taxon>Tracheophyta</taxon>
        <taxon>Spermatophyta</taxon>
        <taxon>Magnoliopsida</taxon>
        <taxon>eudicotyledons</taxon>
        <taxon>Gunneridae</taxon>
        <taxon>Pentapetalae</taxon>
        <taxon>rosids</taxon>
        <taxon>malvids</taxon>
        <taxon>Brassicales</taxon>
        <taxon>Brassicaceae</taxon>
        <taxon>Brassiceae</taxon>
        <taxon>Brassica</taxon>
    </lineage>
</organism>
<dbReference type="AlphaFoldDB" id="A0A8D9HY52"/>
<sequence length="179" mass="20687">MLDQRRSPVRFRGSFIQEIELAEELAKSIKPSMYVFSLCKRGNTYALFKCFHLLGCREYNDAMETIFEAALDLGKLGGVNEVMEDIENAGNQYSKAVRLLVFLLVEAPMLILNPPSSLTNSDRYRLSRRLKPSAITKKKLRFSGVIISHDEQTTITIYSVWLLLFLLLFFFSYLKQRKM</sequence>
<dbReference type="EMBL" id="LS974620">
    <property type="protein sequence ID" value="CAG7908115.1"/>
    <property type="molecule type" value="Genomic_DNA"/>
</dbReference>
<keyword evidence="1" id="KW-1133">Transmembrane helix</keyword>
<evidence type="ECO:0000256" key="1">
    <source>
        <dbReference type="SAM" id="Phobius"/>
    </source>
</evidence>
<gene>
    <name evidence="2" type="ORF">BRAPAZ1V2_A04P30160.2</name>
</gene>
<evidence type="ECO:0000313" key="2">
    <source>
        <dbReference type="EMBL" id="CAG7908115.1"/>
    </source>
</evidence>
<accession>A0A8D9HY52</accession>